<gene>
    <name evidence="7" type="ORF">MTR67_031216</name>
</gene>
<sequence length="123" mass="14175">MASSSPSSMSPPMIPMELHSLNREKLFNSLRDHLTSCARPLQGFVLLQGGEEQTRHCTDHLELFRQESYFAYLFGVEEPGFYGTIVYRLRNELKDSIIWASLGSNFLFQRGLRHFNHSILLIV</sequence>
<proteinExistence type="predicted"/>
<dbReference type="SUPFAM" id="SSF53092">
    <property type="entry name" value="Creatinase/prolidase N-terminal domain"/>
    <property type="match status" value="1"/>
</dbReference>
<reference evidence="7" key="1">
    <citation type="submission" date="2023-08" db="EMBL/GenBank/DDBJ databases">
        <title>A de novo genome assembly of Solanum verrucosum Schlechtendal, a Mexican diploid species geographically isolated from the other diploid A-genome species in potato relatives.</title>
        <authorList>
            <person name="Hosaka K."/>
        </authorList>
    </citation>
    <scope>NUCLEOTIDE SEQUENCE</scope>
    <source>
        <tissue evidence="7">Young leaves</tissue>
    </source>
</reference>
<dbReference type="InterPro" id="IPR029149">
    <property type="entry name" value="Creatin/AminoP/Spt16_N"/>
</dbReference>
<dbReference type="AlphaFoldDB" id="A0AAF0ZDD4"/>
<dbReference type="SMART" id="SM01011">
    <property type="entry name" value="AMP_N"/>
    <property type="match status" value="1"/>
</dbReference>
<dbReference type="GO" id="GO:0070006">
    <property type="term" value="F:metalloaminopeptidase activity"/>
    <property type="evidence" value="ECO:0007669"/>
    <property type="project" value="InterPro"/>
</dbReference>
<protein>
    <recommendedName>
        <fullName evidence="6">Aminopeptidase P N-terminal domain-containing protein</fullName>
    </recommendedName>
</protein>
<name>A0AAF0ZDD4_SOLVR</name>
<evidence type="ECO:0000256" key="1">
    <source>
        <dbReference type="ARBA" id="ARBA00022670"/>
    </source>
</evidence>
<evidence type="ECO:0000256" key="3">
    <source>
        <dbReference type="ARBA" id="ARBA00022801"/>
    </source>
</evidence>
<organism evidence="7 8">
    <name type="scientific">Solanum verrucosum</name>
    <dbReference type="NCBI Taxonomy" id="315347"/>
    <lineage>
        <taxon>Eukaryota</taxon>
        <taxon>Viridiplantae</taxon>
        <taxon>Streptophyta</taxon>
        <taxon>Embryophyta</taxon>
        <taxon>Tracheophyta</taxon>
        <taxon>Spermatophyta</taxon>
        <taxon>Magnoliopsida</taxon>
        <taxon>eudicotyledons</taxon>
        <taxon>Gunneridae</taxon>
        <taxon>Pentapetalae</taxon>
        <taxon>asterids</taxon>
        <taxon>lamiids</taxon>
        <taxon>Solanales</taxon>
        <taxon>Solanaceae</taxon>
        <taxon>Solanoideae</taxon>
        <taxon>Solaneae</taxon>
        <taxon>Solanum</taxon>
    </lineage>
</organism>
<keyword evidence="1" id="KW-0645">Protease</keyword>
<dbReference type="InterPro" id="IPR007865">
    <property type="entry name" value="Aminopep_P_N"/>
</dbReference>
<dbReference type="Proteomes" id="UP001234989">
    <property type="component" value="Chromosome 7"/>
</dbReference>
<evidence type="ECO:0000256" key="4">
    <source>
        <dbReference type="ARBA" id="ARBA00022997"/>
    </source>
</evidence>
<dbReference type="GO" id="GO:0030145">
    <property type="term" value="F:manganese ion binding"/>
    <property type="evidence" value="ECO:0007669"/>
    <property type="project" value="InterPro"/>
</dbReference>
<keyword evidence="3" id="KW-0378">Hydrolase</keyword>
<dbReference type="EMBL" id="CP133618">
    <property type="protein sequence ID" value="WMV37831.1"/>
    <property type="molecule type" value="Genomic_DNA"/>
</dbReference>
<accession>A0AAF0ZDD4</accession>
<feature type="domain" description="Aminopeptidase P N-terminal" evidence="6">
    <location>
        <begin position="14"/>
        <end position="118"/>
    </location>
</feature>
<evidence type="ECO:0000313" key="8">
    <source>
        <dbReference type="Proteomes" id="UP001234989"/>
    </source>
</evidence>
<keyword evidence="4" id="KW-0224">Dipeptidase</keyword>
<dbReference type="PANTHER" id="PTHR48480">
    <property type="match status" value="1"/>
</dbReference>
<evidence type="ECO:0000313" key="7">
    <source>
        <dbReference type="EMBL" id="WMV37831.1"/>
    </source>
</evidence>
<evidence type="ECO:0000259" key="6">
    <source>
        <dbReference type="SMART" id="SM01011"/>
    </source>
</evidence>
<dbReference type="GO" id="GO:0006508">
    <property type="term" value="P:proteolysis"/>
    <property type="evidence" value="ECO:0007669"/>
    <property type="project" value="UniProtKB-KW"/>
</dbReference>
<keyword evidence="8" id="KW-1185">Reference proteome</keyword>
<dbReference type="InterPro" id="IPR052433">
    <property type="entry name" value="X-Pro_dipept-like"/>
</dbReference>
<dbReference type="Pfam" id="PF05195">
    <property type="entry name" value="AMP_N"/>
    <property type="match status" value="1"/>
</dbReference>
<keyword evidence="5" id="KW-0482">Metalloprotease</keyword>
<evidence type="ECO:0000256" key="5">
    <source>
        <dbReference type="ARBA" id="ARBA00023049"/>
    </source>
</evidence>
<evidence type="ECO:0000256" key="2">
    <source>
        <dbReference type="ARBA" id="ARBA00022723"/>
    </source>
</evidence>
<dbReference type="GO" id="GO:0016805">
    <property type="term" value="F:dipeptidase activity"/>
    <property type="evidence" value="ECO:0007669"/>
    <property type="project" value="UniProtKB-KW"/>
</dbReference>
<keyword evidence="2" id="KW-0479">Metal-binding</keyword>
<dbReference type="PANTHER" id="PTHR48480:SF2">
    <property type="entry name" value="PEPTIDASE D"/>
    <property type="match status" value="1"/>
</dbReference>
<dbReference type="Gene3D" id="3.40.350.10">
    <property type="entry name" value="Creatinase/prolidase N-terminal domain"/>
    <property type="match status" value="1"/>
</dbReference>